<evidence type="ECO:0000313" key="2">
    <source>
        <dbReference type="Proteomes" id="UP000315914"/>
    </source>
</evidence>
<organism evidence="1 2">
    <name type="scientific">Bradyrhizobium sacchari</name>
    <dbReference type="NCBI Taxonomy" id="1399419"/>
    <lineage>
        <taxon>Bacteria</taxon>
        <taxon>Pseudomonadati</taxon>
        <taxon>Pseudomonadota</taxon>
        <taxon>Alphaproteobacteria</taxon>
        <taxon>Hyphomicrobiales</taxon>
        <taxon>Nitrobacteraceae</taxon>
        <taxon>Bradyrhizobium</taxon>
    </lineage>
</organism>
<dbReference type="AlphaFoldDB" id="A0A560HS51"/>
<sequence length="322" mass="35690">MDPFQPGRSPIHASRGCITQCFTFEAYGTRIHCDDQSQRLARNLTRSRLPFAMILDGSRERALTHALRRGYMRPQHGTCSGELPFTPMRAGLIALPRSPASTIQAVAAASKQNSTIGCRTSTGVTAMARRAGRLGAPAKSRAIYNAVRSPLSRGTSVRSSLGDRAHRLCSSHSLLRRVRGPANGKRYLLFSLFCISPPWRNTVELDPSNSRIRDLEDRIDLQLDIVATLMREEGNALEAIRLLNALTSQMITAELELGHLADTRPGDRRMRLSRDRGVYYPEDLQVLGRVFDQTVTALPEALRTPANRMTIAKLIFLRAAAD</sequence>
<name>A0A560HS51_9BRAD</name>
<evidence type="ECO:0000313" key="1">
    <source>
        <dbReference type="EMBL" id="TWB67952.1"/>
    </source>
</evidence>
<gene>
    <name evidence="1" type="ORF">FBZ95_11374</name>
</gene>
<evidence type="ECO:0008006" key="3">
    <source>
        <dbReference type="Google" id="ProtNLM"/>
    </source>
</evidence>
<reference evidence="1 2" key="1">
    <citation type="submission" date="2019-06" db="EMBL/GenBank/DDBJ databases">
        <title>Genomic Encyclopedia of Type Strains, Phase IV (KMG-V): Genome sequencing to study the core and pangenomes of soil and plant-associated prokaryotes.</title>
        <authorList>
            <person name="Whitman W."/>
        </authorList>
    </citation>
    <scope>NUCLEOTIDE SEQUENCE [LARGE SCALE GENOMIC DNA]</scope>
    <source>
        <strain evidence="1 2">BR 10556</strain>
    </source>
</reference>
<proteinExistence type="predicted"/>
<keyword evidence="2" id="KW-1185">Reference proteome</keyword>
<dbReference type="Proteomes" id="UP000315914">
    <property type="component" value="Unassembled WGS sequence"/>
</dbReference>
<protein>
    <recommendedName>
        <fullName evidence="3">NolY</fullName>
    </recommendedName>
</protein>
<comment type="caution">
    <text evidence="1">The sequence shown here is derived from an EMBL/GenBank/DDBJ whole genome shotgun (WGS) entry which is preliminary data.</text>
</comment>
<accession>A0A560HS51</accession>
<dbReference type="EMBL" id="VITW01000013">
    <property type="protein sequence ID" value="TWB67952.1"/>
    <property type="molecule type" value="Genomic_DNA"/>
</dbReference>